<organism evidence="7 8">
    <name type="scientific">Paenibacillus eucommiae</name>
    <dbReference type="NCBI Taxonomy" id="1355755"/>
    <lineage>
        <taxon>Bacteria</taxon>
        <taxon>Bacillati</taxon>
        <taxon>Bacillota</taxon>
        <taxon>Bacilli</taxon>
        <taxon>Bacillales</taxon>
        <taxon>Paenibacillaceae</taxon>
        <taxon>Paenibacillus</taxon>
    </lineage>
</organism>
<evidence type="ECO:0000256" key="4">
    <source>
        <dbReference type="RuleBase" id="RU003733"/>
    </source>
</evidence>
<feature type="domain" description="Carbohydrate kinase FGGY N-terminal" evidence="5">
    <location>
        <begin position="1"/>
        <end position="167"/>
    </location>
</feature>
<dbReference type="InterPro" id="IPR018483">
    <property type="entry name" value="Carb_kinase_FGGY_CS"/>
</dbReference>
<evidence type="ECO:0000259" key="5">
    <source>
        <dbReference type="Pfam" id="PF00370"/>
    </source>
</evidence>
<dbReference type="CDD" id="cd07808">
    <property type="entry name" value="ASKHA_NBD_FGGY_EcXK-like"/>
    <property type="match status" value="1"/>
</dbReference>
<keyword evidence="8" id="KW-1185">Reference proteome</keyword>
<dbReference type="Pfam" id="PF00370">
    <property type="entry name" value="FGGY_N"/>
    <property type="match status" value="1"/>
</dbReference>
<dbReference type="InterPro" id="IPR018485">
    <property type="entry name" value="FGGY_C"/>
</dbReference>
<evidence type="ECO:0000256" key="2">
    <source>
        <dbReference type="ARBA" id="ARBA00022679"/>
    </source>
</evidence>
<dbReference type="PANTHER" id="PTHR43095:SF5">
    <property type="entry name" value="XYLULOSE KINASE"/>
    <property type="match status" value="1"/>
</dbReference>
<dbReference type="InterPro" id="IPR050406">
    <property type="entry name" value="FGGY_Carb_Kinase"/>
</dbReference>
<proteinExistence type="inferred from homology"/>
<dbReference type="EMBL" id="JAGGLB010000024">
    <property type="protein sequence ID" value="MBP1994233.1"/>
    <property type="molecule type" value="Genomic_DNA"/>
</dbReference>
<comment type="caution">
    <text evidence="7">The sequence shown here is derived from an EMBL/GenBank/DDBJ whole genome shotgun (WGS) entry which is preliminary data.</text>
</comment>
<keyword evidence="2 4" id="KW-0808">Transferase</keyword>
<dbReference type="EC" id="2.7.1.17" evidence="7"/>
<evidence type="ECO:0000256" key="1">
    <source>
        <dbReference type="ARBA" id="ARBA00009156"/>
    </source>
</evidence>
<keyword evidence="3 4" id="KW-0418">Kinase</keyword>
<reference evidence="7 8" key="1">
    <citation type="submission" date="2021-03" db="EMBL/GenBank/DDBJ databases">
        <title>Genomic Encyclopedia of Type Strains, Phase IV (KMG-IV): sequencing the most valuable type-strain genomes for metagenomic binning, comparative biology and taxonomic classification.</title>
        <authorList>
            <person name="Goeker M."/>
        </authorList>
    </citation>
    <scope>NUCLEOTIDE SEQUENCE [LARGE SCALE GENOMIC DNA]</scope>
    <source>
        <strain evidence="7 8">DSM 26048</strain>
    </source>
</reference>
<name>A0ABS4J349_9BACL</name>
<evidence type="ECO:0000259" key="6">
    <source>
        <dbReference type="Pfam" id="PF02782"/>
    </source>
</evidence>
<dbReference type="PROSITE" id="PS00445">
    <property type="entry name" value="FGGY_KINASES_2"/>
    <property type="match status" value="1"/>
</dbReference>
<dbReference type="Proteomes" id="UP001519287">
    <property type="component" value="Unassembled WGS sequence"/>
</dbReference>
<dbReference type="Pfam" id="PF02782">
    <property type="entry name" value="FGGY_C"/>
    <property type="match status" value="1"/>
</dbReference>
<evidence type="ECO:0000313" key="8">
    <source>
        <dbReference type="Proteomes" id="UP001519287"/>
    </source>
</evidence>
<dbReference type="Gene3D" id="3.30.420.40">
    <property type="match status" value="3"/>
</dbReference>
<protein>
    <submittedName>
        <fullName evidence="7">Xylulokinase</fullName>
        <ecNumber evidence="7">2.7.1.17</ecNumber>
    </submittedName>
</protein>
<evidence type="ECO:0000256" key="3">
    <source>
        <dbReference type="ARBA" id="ARBA00022777"/>
    </source>
</evidence>
<dbReference type="SUPFAM" id="SSF53067">
    <property type="entry name" value="Actin-like ATPase domain"/>
    <property type="match status" value="2"/>
</dbReference>
<sequence length="387" mass="42697">MHGMVLIDHNHEVIRPAIIWSDQRTVSEVEEVYRLLGKDRLGEITLNPISTGFQTASLLWIKNNERGYYERIFKVLSPKDYIRMQLTGTIGTEITDASATLAFDTTNRQWSELLLSRVGLDSAMYPEVSNPFDIAGEITSEASQETGLAPGTPVAFGGGDQSMQAVGNGIVQPGQVSLTIGTGGQVFSVIEKPYYDPQLRTHTFCNAIPGTWNIMGASLSAGLVFLPYLSGERTPHMDPSARGTFLGLALKHDKAHLLRSVMEGVVFALKDSAAIFQELGIHMDMFIASGGGARSQVWMQIQADIMNREIYKSDQSEQACLGAAIMAGVGVKRYTSVFEACSVLIKFNDQPVTPIAENVRIYEEVYGIYRDAYQQNKELFQRLSRIP</sequence>
<evidence type="ECO:0000313" key="7">
    <source>
        <dbReference type="EMBL" id="MBP1994233.1"/>
    </source>
</evidence>
<dbReference type="PANTHER" id="PTHR43095">
    <property type="entry name" value="SUGAR KINASE"/>
    <property type="match status" value="1"/>
</dbReference>
<dbReference type="InterPro" id="IPR043129">
    <property type="entry name" value="ATPase_NBD"/>
</dbReference>
<feature type="domain" description="Carbohydrate kinase FGGY C-terminal" evidence="6">
    <location>
        <begin position="217"/>
        <end position="329"/>
    </location>
</feature>
<comment type="similarity">
    <text evidence="1 4">Belongs to the FGGY kinase family.</text>
</comment>
<accession>A0ABS4J349</accession>
<dbReference type="InterPro" id="IPR018484">
    <property type="entry name" value="FGGY_N"/>
</dbReference>
<gene>
    <name evidence="7" type="ORF">J2Z66_005869</name>
</gene>
<dbReference type="GO" id="GO:0004856">
    <property type="term" value="F:D-xylulokinase activity"/>
    <property type="evidence" value="ECO:0007669"/>
    <property type="project" value="UniProtKB-EC"/>
</dbReference>